<dbReference type="Gene3D" id="3.40.50.150">
    <property type="entry name" value="Vaccinia Virus protein VP39"/>
    <property type="match status" value="1"/>
</dbReference>
<dbReference type="CDD" id="cd02440">
    <property type="entry name" value="AdoMet_MTases"/>
    <property type="match status" value="1"/>
</dbReference>
<reference evidence="2 3" key="1">
    <citation type="submission" date="2022-03" db="EMBL/GenBank/DDBJ databases">
        <authorList>
            <person name="Brunel B."/>
        </authorList>
    </citation>
    <scope>NUCLEOTIDE SEQUENCE [LARGE SCALE GENOMIC DNA]</scope>
    <source>
        <strain evidence="2">STM5069sample</strain>
    </source>
</reference>
<sequence>MTGPDEWSNWFQYSRFGRTTDRDDALQIVFDVRDRLLAIAPLREIDSLLDFGCGDGLIGLQAALETPPHSRIYFADQSESALDLCRENARRMNIESRCRYLHTDCRDTYPFGNISVECILSRAAIMYVEDKSRLLASFYYILKNGGHLCFCEPINKFRMSPSTSILSDYELPRWQSEIKRIYEILCSSQRKSANLMCEIAPEDIVQWLEDAGFQDIVCFAEYRSLVGRPGWNELLYVRANPFTPSLFEAAQDVMDLNAWKMFEAELHAEWNRRNVRRRAALLFCKARKG</sequence>
<dbReference type="InterPro" id="IPR013216">
    <property type="entry name" value="Methyltransf_11"/>
</dbReference>
<comment type="caution">
    <text evidence="2">The sequence shown here is derived from an EMBL/GenBank/DDBJ whole genome shotgun (WGS) entry which is preliminary data.</text>
</comment>
<evidence type="ECO:0000313" key="3">
    <source>
        <dbReference type="Proteomes" id="UP001153050"/>
    </source>
</evidence>
<dbReference type="InterPro" id="IPR029063">
    <property type="entry name" value="SAM-dependent_MTases_sf"/>
</dbReference>
<dbReference type="Proteomes" id="UP001153050">
    <property type="component" value="Unassembled WGS sequence"/>
</dbReference>
<dbReference type="SUPFAM" id="SSF53335">
    <property type="entry name" value="S-adenosyl-L-methionine-dependent methyltransferases"/>
    <property type="match status" value="1"/>
</dbReference>
<name>A0ABM9E1T5_9HYPH</name>
<keyword evidence="3" id="KW-1185">Reference proteome</keyword>
<proteinExistence type="predicted"/>
<feature type="domain" description="Methyltransferase type 11" evidence="1">
    <location>
        <begin position="49"/>
        <end position="150"/>
    </location>
</feature>
<dbReference type="EMBL" id="CAKXZT010000131">
    <property type="protein sequence ID" value="CAH2403028.1"/>
    <property type="molecule type" value="Genomic_DNA"/>
</dbReference>
<organism evidence="2 3">
    <name type="scientific">Mesorhizobium escarrei</name>
    <dbReference type="NCBI Taxonomy" id="666018"/>
    <lineage>
        <taxon>Bacteria</taxon>
        <taxon>Pseudomonadati</taxon>
        <taxon>Pseudomonadota</taxon>
        <taxon>Alphaproteobacteria</taxon>
        <taxon>Hyphomicrobiales</taxon>
        <taxon>Phyllobacteriaceae</taxon>
        <taxon>Mesorhizobium</taxon>
    </lineage>
</organism>
<evidence type="ECO:0000313" key="2">
    <source>
        <dbReference type="EMBL" id="CAH2403028.1"/>
    </source>
</evidence>
<dbReference type="PANTHER" id="PTHR43591">
    <property type="entry name" value="METHYLTRANSFERASE"/>
    <property type="match status" value="1"/>
</dbReference>
<accession>A0ABM9E1T5</accession>
<gene>
    <name evidence="2" type="ORF">MES5069_360120</name>
</gene>
<dbReference type="Pfam" id="PF08241">
    <property type="entry name" value="Methyltransf_11"/>
    <property type="match status" value="1"/>
</dbReference>
<evidence type="ECO:0000259" key="1">
    <source>
        <dbReference type="Pfam" id="PF08241"/>
    </source>
</evidence>
<protein>
    <recommendedName>
        <fullName evidence="1">Methyltransferase type 11 domain-containing protein</fullName>
    </recommendedName>
</protein>
<dbReference type="RefSeq" id="WP_254019399.1">
    <property type="nucleotide sequence ID" value="NZ_CAKXZT010000131.1"/>
</dbReference>